<keyword evidence="3" id="KW-1185">Reference proteome</keyword>
<dbReference type="Proteomes" id="UP001549313">
    <property type="component" value="Unassembled WGS sequence"/>
</dbReference>
<sequence length="101" mass="10536">MIPGSTFGAVGGLALAALMLSGCESAAPPADENLAAICRPDAAEALAGRDRITDEQARRLTGASSVRQIQPGQPVTQDYRQERVTIETHPSTGKIVRAFCG</sequence>
<dbReference type="InterPro" id="IPR021719">
    <property type="entry name" value="Prot_inh_I78"/>
</dbReference>
<gene>
    <name evidence="2" type="ORF">ABIE19_003174</name>
</gene>
<organism evidence="2 3">
    <name type="scientific">Brevundimonas faecalis</name>
    <dbReference type="NCBI Taxonomy" id="947378"/>
    <lineage>
        <taxon>Bacteria</taxon>
        <taxon>Pseudomonadati</taxon>
        <taxon>Pseudomonadota</taxon>
        <taxon>Alphaproteobacteria</taxon>
        <taxon>Caulobacterales</taxon>
        <taxon>Caulobacteraceae</taxon>
        <taxon>Brevundimonas</taxon>
    </lineage>
</organism>
<dbReference type="Gene3D" id="3.30.10.10">
    <property type="entry name" value="Trypsin Inhibitor V, subunit A"/>
    <property type="match status" value="1"/>
</dbReference>
<feature type="signal peptide" evidence="1">
    <location>
        <begin position="1"/>
        <end position="26"/>
    </location>
</feature>
<reference evidence="2 3" key="1">
    <citation type="submission" date="2024-06" db="EMBL/GenBank/DDBJ databases">
        <title>Sorghum-associated microbial communities from plants grown in Nebraska, USA.</title>
        <authorList>
            <person name="Schachtman D."/>
        </authorList>
    </citation>
    <scope>NUCLEOTIDE SEQUENCE [LARGE SCALE GENOMIC DNA]</scope>
    <source>
        <strain evidence="2 3">2814</strain>
    </source>
</reference>
<comment type="caution">
    <text evidence="2">The sequence shown here is derived from an EMBL/GenBank/DDBJ whole genome shotgun (WGS) entry which is preliminary data.</text>
</comment>
<proteinExistence type="predicted"/>
<evidence type="ECO:0008006" key="4">
    <source>
        <dbReference type="Google" id="ProtNLM"/>
    </source>
</evidence>
<evidence type="ECO:0000313" key="2">
    <source>
        <dbReference type="EMBL" id="MET4685223.1"/>
    </source>
</evidence>
<protein>
    <recommendedName>
        <fullName evidence="4">Peptidase inhibitor I78 family protein</fullName>
    </recommendedName>
</protein>
<feature type="chain" id="PRO_5046278166" description="Peptidase inhibitor I78 family protein" evidence="1">
    <location>
        <begin position="27"/>
        <end position="101"/>
    </location>
</feature>
<dbReference type="Pfam" id="PF11720">
    <property type="entry name" value="Inhibitor_I78"/>
    <property type="match status" value="1"/>
</dbReference>
<dbReference type="EMBL" id="JBEPTF010000005">
    <property type="protein sequence ID" value="MET4685223.1"/>
    <property type="molecule type" value="Genomic_DNA"/>
</dbReference>
<evidence type="ECO:0000256" key="1">
    <source>
        <dbReference type="SAM" id="SignalP"/>
    </source>
</evidence>
<accession>A0ABV2RF57</accession>
<keyword evidence="1" id="KW-0732">Signal</keyword>
<evidence type="ECO:0000313" key="3">
    <source>
        <dbReference type="Proteomes" id="UP001549313"/>
    </source>
</evidence>
<name>A0ABV2RF57_9CAUL</name>
<dbReference type="RefSeq" id="WP_354090187.1">
    <property type="nucleotide sequence ID" value="NZ_JBEPTF010000005.1"/>
</dbReference>